<keyword evidence="5 11" id="KW-0812">Transmembrane</keyword>
<dbReference type="GO" id="GO:0006826">
    <property type="term" value="P:iron ion transport"/>
    <property type="evidence" value="ECO:0007669"/>
    <property type="project" value="UniProtKB-KW"/>
</dbReference>
<evidence type="ECO:0000256" key="7">
    <source>
        <dbReference type="ARBA" id="ARBA00023065"/>
    </source>
</evidence>
<keyword evidence="9 11" id="KW-0472">Membrane</keyword>
<organism evidence="13 14">
    <name type="scientific">Methylomirabilis oxygeniifera</name>
    <dbReference type="NCBI Taxonomy" id="671143"/>
    <lineage>
        <taxon>Bacteria</taxon>
        <taxon>Candidatus Methylomirabilota</taxon>
        <taxon>Candidatus Methylomirabilia</taxon>
        <taxon>Candidatus Methylomirabilales</taxon>
        <taxon>Candidatus Methylomirabilaceae</taxon>
        <taxon>Candidatus Methylomirabilis</taxon>
    </lineage>
</organism>
<dbReference type="InterPro" id="IPR012910">
    <property type="entry name" value="Plug_dom"/>
</dbReference>
<evidence type="ECO:0000256" key="2">
    <source>
        <dbReference type="ARBA" id="ARBA00022448"/>
    </source>
</evidence>
<dbReference type="PANTHER" id="PTHR32552">
    <property type="entry name" value="FERRICHROME IRON RECEPTOR-RELATED"/>
    <property type="match status" value="1"/>
</dbReference>
<evidence type="ECO:0000313" key="14">
    <source>
        <dbReference type="Proteomes" id="UP000006898"/>
    </source>
</evidence>
<evidence type="ECO:0000256" key="9">
    <source>
        <dbReference type="ARBA" id="ARBA00023136"/>
    </source>
</evidence>
<dbReference type="GO" id="GO:0009279">
    <property type="term" value="C:cell outer membrane"/>
    <property type="evidence" value="ECO:0007669"/>
    <property type="project" value="UniProtKB-SubCell"/>
</dbReference>
<evidence type="ECO:0000256" key="8">
    <source>
        <dbReference type="ARBA" id="ARBA00023077"/>
    </source>
</evidence>
<keyword evidence="3 11" id="KW-1134">Transmembrane beta strand</keyword>
<evidence type="ECO:0000256" key="3">
    <source>
        <dbReference type="ARBA" id="ARBA00022452"/>
    </source>
</evidence>
<dbReference type="SUPFAM" id="SSF56935">
    <property type="entry name" value="Porins"/>
    <property type="match status" value="1"/>
</dbReference>
<dbReference type="KEGG" id="mox:DAMO_1322"/>
<dbReference type="Pfam" id="PF07715">
    <property type="entry name" value="Plug"/>
    <property type="match status" value="1"/>
</dbReference>
<keyword evidence="10 11" id="KW-0998">Cell outer membrane</keyword>
<keyword evidence="7" id="KW-0406">Ion transport</keyword>
<dbReference type="PANTHER" id="PTHR32552:SF81">
    <property type="entry name" value="TONB-DEPENDENT OUTER MEMBRANE RECEPTOR"/>
    <property type="match status" value="1"/>
</dbReference>
<keyword evidence="8" id="KW-0798">TonB box</keyword>
<evidence type="ECO:0000256" key="10">
    <source>
        <dbReference type="ARBA" id="ARBA00023237"/>
    </source>
</evidence>
<evidence type="ECO:0000256" key="6">
    <source>
        <dbReference type="ARBA" id="ARBA00023004"/>
    </source>
</evidence>
<keyword evidence="4" id="KW-0410">Iron transport</keyword>
<name>D5MF53_METO1</name>
<dbReference type="InterPro" id="IPR036942">
    <property type="entry name" value="Beta-barrel_TonB_sf"/>
</dbReference>
<protein>
    <submittedName>
        <fullName evidence="13">TonB-dependent receptor, plug</fullName>
    </submittedName>
</protein>
<dbReference type="AlphaFoldDB" id="D5MF53"/>
<evidence type="ECO:0000256" key="11">
    <source>
        <dbReference type="PROSITE-ProRule" id="PRU01360"/>
    </source>
</evidence>
<evidence type="ECO:0000256" key="5">
    <source>
        <dbReference type="ARBA" id="ARBA00022692"/>
    </source>
</evidence>
<dbReference type="Gene3D" id="2.40.170.20">
    <property type="entry name" value="TonB-dependent receptor, beta-barrel domain"/>
    <property type="match status" value="1"/>
</dbReference>
<evidence type="ECO:0000259" key="12">
    <source>
        <dbReference type="Pfam" id="PF07715"/>
    </source>
</evidence>
<evidence type="ECO:0000256" key="1">
    <source>
        <dbReference type="ARBA" id="ARBA00004571"/>
    </source>
</evidence>
<dbReference type="eggNOG" id="COG1629">
    <property type="taxonomic scope" value="Bacteria"/>
</dbReference>
<keyword evidence="13" id="KW-0675">Receptor</keyword>
<accession>D5MF53</accession>
<dbReference type="HOGENOM" id="CLU_1529864_0_0_0"/>
<keyword evidence="6" id="KW-0408">Iron</keyword>
<dbReference type="InterPro" id="IPR039426">
    <property type="entry name" value="TonB-dep_rcpt-like"/>
</dbReference>
<proteinExistence type="inferred from homology"/>
<feature type="domain" description="TonB-dependent receptor plug" evidence="12">
    <location>
        <begin position="2"/>
        <end position="81"/>
    </location>
</feature>
<dbReference type="Proteomes" id="UP000006898">
    <property type="component" value="Chromosome"/>
</dbReference>
<gene>
    <name evidence="13" type="ORF">DAMO_1322</name>
</gene>
<comment type="subcellular location">
    <subcellularLocation>
        <location evidence="1 11">Cell outer membrane</location>
        <topology evidence="1 11">Multi-pass membrane protein</topology>
    </subcellularLocation>
</comment>
<dbReference type="PATRIC" id="fig|671143.5.peg.1157"/>
<comment type="similarity">
    <text evidence="11">Belongs to the TonB-dependent receptor family.</text>
</comment>
<dbReference type="STRING" id="671143.DAMO_1322"/>
<reference evidence="13 14" key="1">
    <citation type="journal article" date="2010" name="Nature">
        <title>Nitrite-driven anaerobic methane oxidation by oxygenic bacteria.</title>
        <authorList>
            <person name="Ettwig K.F."/>
            <person name="Butler M.K."/>
            <person name="Le Paslier D."/>
            <person name="Pelletier E."/>
            <person name="Mangenot S."/>
            <person name="Kuypers M.M.M."/>
            <person name="Schreiber F."/>
            <person name="Dutilh B.E."/>
            <person name="Zedelius J."/>
            <person name="de Beer D."/>
            <person name="Gloerich J."/>
            <person name="Wessels H.J.C.T."/>
            <person name="van Allen T."/>
            <person name="Luesken F."/>
            <person name="Wu M."/>
            <person name="van de Pas-Schoonen K.T."/>
            <person name="Op den Camp H.J.M."/>
            <person name="Janssen-Megens E.M."/>
            <person name="Francoijs K-J."/>
            <person name="Stunnenberg H."/>
            <person name="Weissenbach J."/>
            <person name="Jetten M.S.M."/>
            <person name="Strous M."/>
        </authorList>
    </citation>
    <scope>NUCLEOTIDE SEQUENCE [LARGE SCALE GENOMIC DNA]</scope>
</reference>
<keyword evidence="2 11" id="KW-0813">Transport</keyword>
<sequence length="175" mass="19189">MAPGIQVARFSANKWTISARGFNGLFADKLLVLIDGRTVYTPLFAGTFWDVQDTLLEDIDRIEVIRGPGGTLWGANAINGVINIITKHAGTTQGGYLEGGIGNEEQGFVGLRCGGKLSEAAHYRAYAKYFDRDHFVTANDRDAADSWELYRGGFRIDWDASARDSVTIHGEHLHG</sequence>
<evidence type="ECO:0000256" key="4">
    <source>
        <dbReference type="ARBA" id="ARBA00022496"/>
    </source>
</evidence>
<dbReference type="EMBL" id="FP565575">
    <property type="protein sequence ID" value="CBE68382.1"/>
    <property type="molecule type" value="Genomic_DNA"/>
</dbReference>
<dbReference type="PROSITE" id="PS52016">
    <property type="entry name" value="TONB_DEPENDENT_REC_3"/>
    <property type="match status" value="1"/>
</dbReference>
<evidence type="ECO:0000313" key="13">
    <source>
        <dbReference type="EMBL" id="CBE68382.1"/>
    </source>
</evidence>